<proteinExistence type="predicted"/>
<keyword evidence="2" id="KW-1185">Reference proteome</keyword>
<evidence type="ECO:0000313" key="1">
    <source>
        <dbReference type="EMBL" id="CAI2384581.1"/>
    </source>
</evidence>
<dbReference type="AlphaFoldDB" id="A0AAD1Y399"/>
<sequence length="58" mass="6673">MFINGTNRNDVYPISEQAVITESIANDSLISKYVEGTLRYEMLAYSLLCDINFDFCRN</sequence>
<gene>
    <name evidence="1" type="ORF">ECRASSUSDP1_LOCUS26114</name>
</gene>
<reference evidence="1" key="1">
    <citation type="submission" date="2023-07" db="EMBL/GenBank/DDBJ databases">
        <authorList>
            <consortium name="AG Swart"/>
            <person name="Singh M."/>
            <person name="Singh A."/>
            <person name="Seah K."/>
            <person name="Emmerich C."/>
        </authorList>
    </citation>
    <scope>NUCLEOTIDE SEQUENCE</scope>
    <source>
        <strain evidence="1">DP1</strain>
    </source>
</reference>
<dbReference type="Proteomes" id="UP001295684">
    <property type="component" value="Unassembled WGS sequence"/>
</dbReference>
<accession>A0AAD1Y399</accession>
<organism evidence="1 2">
    <name type="scientific">Euplotes crassus</name>
    <dbReference type="NCBI Taxonomy" id="5936"/>
    <lineage>
        <taxon>Eukaryota</taxon>
        <taxon>Sar</taxon>
        <taxon>Alveolata</taxon>
        <taxon>Ciliophora</taxon>
        <taxon>Intramacronucleata</taxon>
        <taxon>Spirotrichea</taxon>
        <taxon>Hypotrichia</taxon>
        <taxon>Euplotida</taxon>
        <taxon>Euplotidae</taxon>
        <taxon>Moneuplotes</taxon>
    </lineage>
</organism>
<dbReference type="EMBL" id="CAMPGE010026917">
    <property type="protein sequence ID" value="CAI2384581.1"/>
    <property type="molecule type" value="Genomic_DNA"/>
</dbReference>
<evidence type="ECO:0000313" key="2">
    <source>
        <dbReference type="Proteomes" id="UP001295684"/>
    </source>
</evidence>
<name>A0AAD1Y399_EUPCR</name>
<comment type="caution">
    <text evidence="1">The sequence shown here is derived from an EMBL/GenBank/DDBJ whole genome shotgun (WGS) entry which is preliminary data.</text>
</comment>
<protein>
    <submittedName>
        <fullName evidence="1">Uncharacterized protein</fullName>
    </submittedName>
</protein>